<evidence type="ECO:0000313" key="8">
    <source>
        <dbReference type="Proteomes" id="UP001595453"/>
    </source>
</evidence>
<keyword evidence="3" id="KW-0574">Periplasm</keyword>
<dbReference type="Pfam" id="PF03968">
    <property type="entry name" value="LptD_N"/>
    <property type="match status" value="1"/>
</dbReference>
<reference evidence="8" key="1">
    <citation type="journal article" date="2019" name="Int. J. Syst. Evol. Microbiol.">
        <title>The Global Catalogue of Microorganisms (GCM) 10K type strain sequencing project: providing services to taxonomists for standard genome sequencing and annotation.</title>
        <authorList>
            <consortium name="The Broad Institute Genomics Platform"/>
            <consortium name="The Broad Institute Genome Sequencing Center for Infectious Disease"/>
            <person name="Wu L."/>
            <person name="Ma J."/>
        </authorList>
    </citation>
    <scope>NUCLEOTIDE SEQUENCE [LARGE SCALE GENOMIC DNA]</scope>
    <source>
        <strain evidence="8">KCTC 42730</strain>
    </source>
</reference>
<dbReference type="InterPro" id="IPR005653">
    <property type="entry name" value="OstA-like_N"/>
</dbReference>
<comment type="caution">
    <text evidence="7">The sequence shown here is derived from an EMBL/GenBank/DDBJ whole genome shotgun (WGS) entry which is preliminary data.</text>
</comment>
<evidence type="ECO:0000313" key="7">
    <source>
        <dbReference type="EMBL" id="MFC3033008.1"/>
    </source>
</evidence>
<evidence type="ECO:0000256" key="3">
    <source>
        <dbReference type="ARBA" id="ARBA00022764"/>
    </source>
</evidence>
<evidence type="ECO:0000259" key="6">
    <source>
        <dbReference type="Pfam" id="PF03968"/>
    </source>
</evidence>
<keyword evidence="2 5" id="KW-0732">Signal</keyword>
<proteinExistence type="predicted"/>
<dbReference type="InterPro" id="IPR014340">
    <property type="entry name" value="LptA"/>
</dbReference>
<accession>A0ABV7CKF0</accession>
<evidence type="ECO:0000256" key="5">
    <source>
        <dbReference type="SAM" id="SignalP"/>
    </source>
</evidence>
<gene>
    <name evidence="7" type="primary">lptA</name>
    <name evidence="7" type="ORF">ACFOEE_10785</name>
</gene>
<evidence type="ECO:0000256" key="4">
    <source>
        <dbReference type="SAM" id="MobiDB-lite"/>
    </source>
</evidence>
<feature type="domain" description="Organic solvent tolerance-like N-terminal" evidence="6">
    <location>
        <begin position="30"/>
        <end position="141"/>
    </location>
</feature>
<protein>
    <submittedName>
        <fullName evidence="7">Lipopolysaccharide transport periplasmic protein LptA</fullName>
    </submittedName>
</protein>
<evidence type="ECO:0000256" key="1">
    <source>
        <dbReference type="ARBA" id="ARBA00022448"/>
    </source>
</evidence>
<name>A0ABV7CKF0_9GAMM</name>
<keyword evidence="8" id="KW-1185">Reference proteome</keyword>
<sequence length="175" mass="19108">MTNKLLISGVALLLSYAAIANTTTTEPVFIASGKQQAQLKSNIGIFEENVEIVHGSRKISADRLEVHRREELGENSELLVATGNPARFQEQQSDGSVISASAQEVRYDVANRTLTISGNAEIMQAGQKINADVIVYDMAKQLINAERSSNSKGQVKTILVPEQKDKKQNKEQGKP</sequence>
<dbReference type="EMBL" id="JBHRSD010000017">
    <property type="protein sequence ID" value="MFC3033008.1"/>
    <property type="molecule type" value="Genomic_DNA"/>
</dbReference>
<dbReference type="Gene3D" id="2.60.450.10">
    <property type="entry name" value="Lipopolysaccharide (LPS) transport protein A like domain"/>
    <property type="match status" value="1"/>
</dbReference>
<dbReference type="Proteomes" id="UP001595453">
    <property type="component" value="Unassembled WGS sequence"/>
</dbReference>
<dbReference type="PANTHER" id="PTHR36504:SF1">
    <property type="entry name" value="LIPOPOLYSACCHARIDE EXPORT SYSTEM PROTEIN LPTA"/>
    <property type="match status" value="1"/>
</dbReference>
<evidence type="ECO:0000256" key="2">
    <source>
        <dbReference type="ARBA" id="ARBA00022729"/>
    </source>
</evidence>
<keyword evidence="1" id="KW-0813">Transport</keyword>
<feature type="signal peptide" evidence="5">
    <location>
        <begin position="1"/>
        <end position="20"/>
    </location>
</feature>
<feature type="compositionally biased region" description="Basic and acidic residues" evidence="4">
    <location>
        <begin position="162"/>
        <end position="175"/>
    </location>
</feature>
<feature type="chain" id="PRO_5047224151" evidence="5">
    <location>
        <begin position="21"/>
        <end position="175"/>
    </location>
</feature>
<feature type="region of interest" description="Disordered" evidence="4">
    <location>
        <begin position="147"/>
        <end position="175"/>
    </location>
</feature>
<dbReference type="RefSeq" id="WP_377124059.1">
    <property type="nucleotide sequence ID" value="NZ_JBHRSD010000017.1"/>
</dbReference>
<dbReference type="NCBIfam" id="TIGR03002">
    <property type="entry name" value="outer_YhbN_LptA"/>
    <property type="match status" value="1"/>
</dbReference>
<organism evidence="7 8">
    <name type="scientific">Pseudoalteromonas fenneropenaei</name>
    <dbReference type="NCBI Taxonomy" id="1737459"/>
    <lineage>
        <taxon>Bacteria</taxon>
        <taxon>Pseudomonadati</taxon>
        <taxon>Pseudomonadota</taxon>
        <taxon>Gammaproteobacteria</taxon>
        <taxon>Alteromonadales</taxon>
        <taxon>Pseudoalteromonadaceae</taxon>
        <taxon>Pseudoalteromonas</taxon>
    </lineage>
</organism>
<dbReference type="PANTHER" id="PTHR36504">
    <property type="entry name" value="LIPOPOLYSACCHARIDE EXPORT SYSTEM PROTEIN LPTA"/>
    <property type="match status" value="1"/>
</dbReference>
<dbReference type="InterPro" id="IPR052037">
    <property type="entry name" value="LPS_export_LptA"/>
</dbReference>